<dbReference type="Proteomes" id="UP000030745">
    <property type="component" value="Unassembled WGS sequence"/>
</dbReference>
<name>A0A067CCP2_SAPPC</name>
<evidence type="ECO:0000313" key="1">
    <source>
        <dbReference type="EMBL" id="KDO24582.1"/>
    </source>
</evidence>
<proteinExistence type="predicted"/>
<sequence>MGHLASLFSMSESTVYFIYKMATSAPSPCLFDGCTNPSLPSRNKCHFHRYRSKCSVDDCFNQVYARRLCVSHGGKKLCKHPNCATPARVGDYCTKHTTRVPVACQFAGGCARPATAGGVCTLHGGGTPCAVDCCLMPARVGQFCWNHRNRIMPSTTAMTPDNCDALALMLDEWASTDGPHLELQDIDLDGILDDIIAFSSASQSRYD</sequence>
<dbReference type="OMA" id="HRNRIMP"/>
<dbReference type="AlphaFoldDB" id="A0A067CCP2"/>
<organism evidence="1 2">
    <name type="scientific">Saprolegnia parasitica (strain CBS 223.65)</name>
    <dbReference type="NCBI Taxonomy" id="695850"/>
    <lineage>
        <taxon>Eukaryota</taxon>
        <taxon>Sar</taxon>
        <taxon>Stramenopiles</taxon>
        <taxon>Oomycota</taxon>
        <taxon>Saprolegniomycetes</taxon>
        <taxon>Saprolegniales</taxon>
        <taxon>Saprolegniaceae</taxon>
        <taxon>Saprolegnia</taxon>
    </lineage>
</organism>
<dbReference type="GeneID" id="24132237"/>
<dbReference type="EMBL" id="KK583240">
    <property type="protein sequence ID" value="KDO24582.1"/>
    <property type="molecule type" value="Genomic_DNA"/>
</dbReference>
<accession>A0A067CCP2</accession>
<evidence type="ECO:0000313" key="2">
    <source>
        <dbReference type="Proteomes" id="UP000030745"/>
    </source>
</evidence>
<dbReference type="RefSeq" id="XP_012204650.1">
    <property type="nucleotide sequence ID" value="XM_012349260.1"/>
</dbReference>
<dbReference type="VEuPathDB" id="FungiDB:SPRG_10113"/>
<protein>
    <submittedName>
        <fullName evidence="1">Uncharacterized protein</fullName>
    </submittedName>
</protein>
<reference evidence="1 2" key="1">
    <citation type="journal article" date="2013" name="PLoS Genet.">
        <title>Distinctive expansion of potential virulence genes in the genome of the oomycete fish pathogen Saprolegnia parasitica.</title>
        <authorList>
            <person name="Jiang R.H."/>
            <person name="de Bruijn I."/>
            <person name="Haas B.J."/>
            <person name="Belmonte R."/>
            <person name="Lobach L."/>
            <person name="Christie J."/>
            <person name="van den Ackerveken G."/>
            <person name="Bottin A."/>
            <person name="Bulone V."/>
            <person name="Diaz-Moreno S.M."/>
            <person name="Dumas B."/>
            <person name="Fan L."/>
            <person name="Gaulin E."/>
            <person name="Govers F."/>
            <person name="Grenville-Briggs L.J."/>
            <person name="Horner N.R."/>
            <person name="Levin J.Z."/>
            <person name="Mammella M."/>
            <person name="Meijer H.J."/>
            <person name="Morris P."/>
            <person name="Nusbaum C."/>
            <person name="Oome S."/>
            <person name="Phillips A.J."/>
            <person name="van Rooyen D."/>
            <person name="Rzeszutek E."/>
            <person name="Saraiva M."/>
            <person name="Secombes C.J."/>
            <person name="Seidl M.F."/>
            <person name="Snel B."/>
            <person name="Stassen J.H."/>
            <person name="Sykes S."/>
            <person name="Tripathy S."/>
            <person name="van den Berg H."/>
            <person name="Vega-Arreguin J.C."/>
            <person name="Wawra S."/>
            <person name="Young S.K."/>
            <person name="Zeng Q."/>
            <person name="Dieguez-Uribeondo J."/>
            <person name="Russ C."/>
            <person name="Tyler B.M."/>
            <person name="van West P."/>
        </authorList>
    </citation>
    <scope>NUCLEOTIDE SEQUENCE [LARGE SCALE GENOMIC DNA]</scope>
    <source>
        <strain evidence="1 2">CBS 223.65</strain>
    </source>
</reference>
<dbReference type="PANTHER" id="PTHR31827">
    <property type="entry name" value="EMB|CAB89363.1"/>
    <property type="match status" value="1"/>
</dbReference>
<keyword evidence="2" id="KW-1185">Reference proteome</keyword>
<dbReference type="STRING" id="695850.A0A067CCP2"/>
<dbReference type="KEGG" id="spar:SPRG_10113"/>
<dbReference type="PANTHER" id="PTHR31827:SF1">
    <property type="entry name" value="EMB|CAB89363.1"/>
    <property type="match status" value="1"/>
</dbReference>
<dbReference type="OrthoDB" id="10309195at2759"/>
<gene>
    <name evidence="1" type="ORF">SPRG_10113</name>
</gene>